<evidence type="ECO:0000256" key="1">
    <source>
        <dbReference type="ARBA" id="ARBA00023098"/>
    </source>
</evidence>
<dbReference type="RefSeq" id="WP_160423354.1">
    <property type="nucleotide sequence ID" value="NZ_WSTA01000017.1"/>
</dbReference>
<feature type="region of interest" description="Disordered" evidence="3">
    <location>
        <begin position="237"/>
        <end position="268"/>
    </location>
</feature>
<feature type="transmembrane region" description="Helical" evidence="4">
    <location>
        <begin position="1093"/>
        <end position="1115"/>
    </location>
</feature>
<dbReference type="PROSITE" id="PS51635">
    <property type="entry name" value="PNPLA"/>
    <property type="match status" value="1"/>
</dbReference>
<evidence type="ECO:0000313" key="6">
    <source>
        <dbReference type="EMBL" id="MWB98013.1"/>
    </source>
</evidence>
<feature type="transmembrane region" description="Helical" evidence="4">
    <location>
        <begin position="990"/>
        <end position="1012"/>
    </location>
</feature>
<dbReference type="Proteomes" id="UP000438182">
    <property type="component" value="Unassembled WGS sequence"/>
</dbReference>
<dbReference type="EMBL" id="WSTA01000017">
    <property type="protein sequence ID" value="MWB98013.1"/>
    <property type="molecule type" value="Genomic_DNA"/>
</dbReference>
<feature type="active site" description="Proton acceptor" evidence="2">
    <location>
        <position position="345"/>
    </location>
</feature>
<keyword evidence="4" id="KW-0472">Membrane</keyword>
<gene>
    <name evidence="6" type="ORF">GB864_05545</name>
</gene>
<dbReference type="InterPro" id="IPR002641">
    <property type="entry name" value="PNPLA_dom"/>
</dbReference>
<proteinExistence type="predicted"/>
<feature type="transmembrane region" description="Helical" evidence="4">
    <location>
        <begin position="1070"/>
        <end position="1087"/>
    </location>
</feature>
<dbReference type="AlphaFoldDB" id="A0A6I4NUV1"/>
<dbReference type="InterPro" id="IPR024282">
    <property type="entry name" value="DUF3376"/>
</dbReference>
<evidence type="ECO:0000313" key="7">
    <source>
        <dbReference type="Proteomes" id="UP000438182"/>
    </source>
</evidence>
<feature type="transmembrane region" description="Helical" evidence="4">
    <location>
        <begin position="1127"/>
        <end position="1150"/>
    </location>
</feature>
<keyword evidence="4" id="KW-0812">Transmembrane</keyword>
<keyword evidence="2" id="KW-0442">Lipid degradation</keyword>
<dbReference type="Gene3D" id="3.40.1090.10">
    <property type="entry name" value="Cytosolic phospholipase A2 catalytic domain"/>
    <property type="match status" value="1"/>
</dbReference>
<feature type="transmembrane region" description="Helical" evidence="4">
    <location>
        <begin position="1156"/>
        <end position="1175"/>
    </location>
</feature>
<keyword evidence="7" id="KW-1185">Reference proteome</keyword>
<feature type="domain" description="PNPLA" evidence="5">
    <location>
        <begin position="49"/>
        <end position="358"/>
    </location>
</feature>
<organism evidence="6 7">
    <name type="scientific">Agromyces seonyuensis</name>
    <dbReference type="NCBI Taxonomy" id="2662446"/>
    <lineage>
        <taxon>Bacteria</taxon>
        <taxon>Bacillati</taxon>
        <taxon>Actinomycetota</taxon>
        <taxon>Actinomycetes</taxon>
        <taxon>Micrococcales</taxon>
        <taxon>Microbacteriaceae</taxon>
        <taxon>Agromyces</taxon>
    </lineage>
</organism>
<evidence type="ECO:0000256" key="3">
    <source>
        <dbReference type="SAM" id="MobiDB-lite"/>
    </source>
</evidence>
<dbReference type="GO" id="GO:0016787">
    <property type="term" value="F:hydrolase activity"/>
    <property type="evidence" value="ECO:0007669"/>
    <property type="project" value="UniProtKB-UniRule"/>
</dbReference>
<protein>
    <submittedName>
        <fullName evidence="6">DUF3376 domain-containing protein</fullName>
    </submittedName>
</protein>
<feature type="transmembrane region" description="Helical" evidence="4">
    <location>
        <begin position="948"/>
        <end position="969"/>
    </location>
</feature>
<dbReference type="InterPro" id="IPR016035">
    <property type="entry name" value="Acyl_Trfase/lysoPLipase"/>
</dbReference>
<feature type="short sequence motif" description="GXSXG" evidence="2">
    <location>
        <begin position="128"/>
        <end position="132"/>
    </location>
</feature>
<feature type="region of interest" description="Disordered" evidence="3">
    <location>
        <begin position="843"/>
        <end position="863"/>
    </location>
</feature>
<evidence type="ECO:0000259" key="5">
    <source>
        <dbReference type="PROSITE" id="PS51635"/>
    </source>
</evidence>
<evidence type="ECO:0000256" key="2">
    <source>
        <dbReference type="PROSITE-ProRule" id="PRU01161"/>
    </source>
</evidence>
<feature type="active site" description="Nucleophile" evidence="2">
    <location>
        <position position="130"/>
    </location>
</feature>
<dbReference type="Pfam" id="PF11856">
    <property type="entry name" value="DUF3376"/>
    <property type="match status" value="1"/>
</dbReference>
<feature type="short sequence motif" description="DGA/G" evidence="2">
    <location>
        <begin position="345"/>
        <end position="347"/>
    </location>
</feature>
<evidence type="ECO:0000256" key="4">
    <source>
        <dbReference type="SAM" id="Phobius"/>
    </source>
</evidence>
<accession>A0A6I4NUV1</accession>
<name>A0A6I4NUV1_9MICO</name>
<keyword evidence="4" id="KW-1133">Transmembrane helix</keyword>
<sequence>MDGRPAGASQLAWRTLRPGSHFAASAIDATSVFDETGDGYHRRRLRIALAMKGGVSLAVWIGGAVAELDVLRRIRIIEGSPEPDGGRGRPRAAYYGGDDPEELERARRYAELLDRHGYDRVEIDVLAGASAGGLNAVLFGVAQLGGSTMDGVFDLWERAGAVWDLLRPSGTTRIDSVLDGDGFFWKAARDALESIRAEQSVPDSVRPTRLTIDLSATMLETAGESERGTREGRAHFHFVGGSQTGDAERERRRIPLPSASTEDPDGVDDDLDRLAYAARSTSSFPGAFEPAKIYSTAPLRVPADARLSGIPGPAHPLDFSRAFHAHRELRPSYQHPRLDPFRVVDGGATDNVPIDRAMRTVLDRVADGAVTRMLVYLDPSPKPDLAGLRPPARYDGLPPIRPGNGAPPTSADPKSALFGTVLTSLGRMFGRESKDEEVDEVDRLRRRLATERMREAPLGVLLARGRPDPDDLGAAYLRTRATADAQQFAELLAEPSRWQLTARIRGRRRIAPWDRSGLLALERVFHTSYATAEPWQRAAIRLGPQARVDACRTLLAWIRAIEGAAERSPGGIPGLDDRVAAGLRASLRDELGRRMSLALAERDGALFDAVAGCTAPDPAALAAEWLRRNVGVEWDPAYDRLVAGLRELSDAVAESGAESWEATPWAALRRLESAAPDLAPTIAVRGIPLNLASLRYDEITAEETDIALARAVPGVDAAALRERQARRGFRALLGLPHADLLDLASPGPQRVVPYVARVVETERLLPTTKLGGASLANFAGFLSRDWRSDDWWWGRLDAAAGIVRILDGLGAGDGSASAAADEGSRFAQRVAVQTSLVRQRAGSVPAAGPADGSAATPAVRQPDLGDEERAGLPALDAGYRVAVLSRLVRLLPLALERGAFARAVVWVLRPALAVVPAVADPPRLAVVAALAVAPIVVLAPPAGAGLDLVAATAQLLLCALALGIAAAAVGRTRSQREAVLKTLDPERQYLVGPVSTGAGWIAAPAAATALLVALDALHAWSILPLLDRLPPALPWLLAILVVVLAALPGLRANRPRVRHARGRWRRWGYALAGAILGAAGVLGSIGLPSAPWLPAAAGGLLGLAAALALTLGWLTGRAPNAPRVARIGIGVLLETCLVAALAAAAPLALWEAAPEWRGWLVVGAIWLWGTALWWLPQLFPWPSGDLRYRPDDSARAPEFRPR</sequence>
<dbReference type="SUPFAM" id="SSF52151">
    <property type="entry name" value="FabD/lysophospholipase-like"/>
    <property type="match status" value="1"/>
</dbReference>
<comment type="caution">
    <text evidence="6">The sequence shown here is derived from an EMBL/GenBank/DDBJ whole genome shotgun (WGS) entry which is preliminary data.</text>
</comment>
<comment type="caution">
    <text evidence="2">Lacks conserved residue(s) required for the propagation of feature annotation.</text>
</comment>
<keyword evidence="2" id="KW-0378">Hydrolase</keyword>
<dbReference type="GO" id="GO:0016042">
    <property type="term" value="P:lipid catabolic process"/>
    <property type="evidence" value="ECO:0007669"/>
    <property type="project" value="UniProtKB-UniRule"/>
</dbReference>
<dbReference type="Pfam" id="PF01734">
    <property type="entry name" value="Patatin"/>
    <property type="match status" value="1"/>
</dbReference>
<feature type="transmembrane region" description="Helical" evidence="4">
    <location>
        <begin position="1032"/>
        <end position="1050"/>
    </location>
</feature>
<keyword evidence="1 2" id="KW-0443">Lipid metabolism</keyword>
<reference evidence="6 7" key="1">
    <citation type="submission" date="2019-12" db="EMBL/GenBank/DDBJ databases">
        <authorList>
            <person name="Kim Y.S."/>
        </authorList>
    </citation>
    <scope>NUCLEOTIDE SEQUENCE [LARGE SCALE GENOMIC DNA]</scope>
    <source>
        <strain evidence="6 7">MMS17-SY077</strain>
    </source>
</reference>